<dbReference type="Pfam" id="PF00107">
    <property type="entry name" value="ADH_zinc_N"/>
    <property type="match status" value="1"/>
</dbReference>
<dbReference type="AlphaFoldDB" id="A0A0F9XI33"/>
<dbReference type="OMA" id="MAICYEA"/>
<dbReference type="SMART" id="SM00829">
    <property type="entry name" value="PKS_ER"/>
    <property type="match status" value="1"/>
</dbReference>
<dbReference type="InterPro" id="IPR047122">
    <property type="entry name" value="Trans-enoyl_RdTase-like"/>
</dbReference>
<comment type="caution">
    <text evidence="6">The sequence shown here is derived from an EMBL/GenBank/DDBJ whole genome shotgun (WGS) entry which is preliminary data.</text>
</comment>
<reference evidence="7" key="1">
    <citation type="journal article" date="2015" name="Genome Announc.">
        <title>Draft whole-genome sequence of the biocontrol agent Trichoderma harzianum T6776.</title>
        <authorList>
            <person name="Baroncelli R."/>
            <person name="Piaggeschi G."/>
            <person name="Fiorini L."/>
            <person name="Bertolini E."/>
            <person name="Zapparata A."/>
            <person name="Pe M.E."/>
            <person name="Sarrocco S."/>
            <person name="Vannacci G."/>
        </authorList>
    </citation>
    <scope>NUCLEOTIDE SEQUENCE [LARGE SCALE GENOMIC DNA]</scope>
    <source>
        <strain evidence="7">T6776</strain>
    </source>
</reference>
<keyword evidence="4" id="KW-0472">Membrane</keyword>
<dbReference type="SUPFAM" id="SSF51735">
    <property type="entry name" value="NAD(P)-binding Rossmann-fold domains"/>
    <property type="match status" value="1"/>
</dbReference>
<organism evidence="6 7">
    <name type="scientific">Trichoderma harzianum</name>
    <name type="common">Hypocrea lixii</name>
    <dbReference type="NCBI Taxonomy" id="5544"/>
    <lineage>
        <taxon>Eukaryota</taxon>
        <taxon>Fungi</taxon>
        <taxon>Dikarya</taxon>
        <taxon>Ascomycota</taxon>
        <taxon>Pezizomycotina</taxon>
        <taxon>Sordariomycetes</taxon>
        <taxon>Hypocreomycetidae</taxon>
        <taxon>Hypocreales</taxon>
        <taxon>Hypocreaceae</taxon>
        <taxon>Trichoderma</taxon>
    </lineage>
</organism>
<evidence type="ECO:0000313" key="6">
    <source>
        <dbReference type="EMBL" id="KKP04596.1"/>
    </source>
</evidence>
<dbReference type="Gene3D" id="3.40.50.720">
    <property type="entry name" value="NAD(P)-binding Rossmann-like Domain"/>
    <property type="match status" value="1"/>
</dbReference>
<evidence type="ECO:0000256" key="2">
    <source>
        <dbReference type="ARBA" id="ARBA00022857"/>
    </source>
</evidence>
<keyword evidence="4" id="KW-0812">Transmembrane</keyword>
<feature type="transmembrane region" description="Helical" evidence="4">
    <location>
        <begin position="128"/>
        <end position="146"/>
    </location>
</feature>
<dbReference type="PANTHER" id="PTHR45348:SF6">
    <property type="entry name" value="TRANS-ENOYL REDUCTASE APDC"/>
    <property type="match status" value="1"/>
</dbReference>
<dbReference type="PANTHER" id="PTHR45348">
    <property type="entry name" value="HYPOTHETICAL OXIDOREDUCTASE (EUROFUNG)"/>
    <property type="match status" value="1"/>
</dbReference>
<evidence type="ECO:0000256" key="4">
    <source>
        <dbReference type="SAM" id="Phobius"/>
    </source>
</evidence>
<evidence type="ECO:0000259" key="5">
    <source>
        <dbReference type="SMART" id="SM00829"/>
    </source>
</evidence>
<evidence type="ECO:0000313" key="7">
    <source>
        <dbReference type="Proteomes" id="UP000034112"/>
    </source>
</evidence>
<accession>A0A0F9XI33</accession>
<gene>
    <name evidence="6" type="ORF">THAR02_03286</name>
</gene>
<evidence type="ECO:0000256" key="1">
    <source>
        <dbReference type="ARBA" id="ARBA00008072"/>
    </source>
</evidence>
<dbReference type="InterPro" id="IPR013149">
    <property type="entry name" value="ADH-like_C"/>
</dbReference>
<dbReference type="CDD" id="cd08249">
    <property type="entry name" value="enoyl_reductase_like"/>
    <property type="match status" value="1"/>
</dbReference>
<dbReference type="EMBL" id="JOKZ01000072">
    <property type="protein sequence ID" value="KKP04596.1"/>
    <property type="molecule type" value="Genomic_DNA"/>
</dbReference>
<sequence length="353" mass="37868">MTIIIPGSQRALKVTGPGQFQVSLANAIPTVADDEVLVKVVAVAINPIDGKSAELSPTAGATSGCDFAGSVVQLGSNITKPLKLGDRVCACIFGNNPERLDNGAFSEFVAVPADLVLKIPHSMSYQTAATLGVAVATVGMALYYSLKLPSPLSLKSESRYFLVYGASTAMGTMAIQMAVMSGFSPIAICSPRNYDLVKSLGAVATFDYHSPSCGSEIHDFTNDTLVYALDCIADTSSMTICYKAIGSAGGHYLSLDPFPIRCHTRRSIKPNWISTLTMFNQAVNWQIGYRKEAKPKDRAFGHEWFKTAQDLLDNGHVKPHPFREMTGGLDGIVDGIVQVRKSEVSAMKLVYTI</sequence>
<evidence type="ECO:0000256" key="3">
    <source>
        <dbReference type="ARBA" id="ARBA00023002"/>
    </source>
</evidence>
<comment type="similarity">
    <text evidence="1">Belongs to the zinc-containing alcohol dehydrogenase family.</text>
</comment>
<dbReference type="OrthoDB" id="48317at2759"/>
<protein>
    <recommendedName>
        <fullName evidence="5">Enoyl reductase (ER) domain-containing protein</fullName>
    </recommendedName>
</protein>
<dbReference type="InterPro" id="IPR011032">
    <property type="entry name" value="GroES-like_sf"/>
</dbReference>
<dbReference type="InterPro" id="IPR013154">
    <property type="entry name" value="ADH-like_N"/>
</dbReference>
<keyword evidence="4" id="KW-1133">Transmembrane helix</keyword>
<dbReference type="InterPro" id="IPR036291">
    <property type="entry name" value="NAD(P)-bd_dom_sf"/>
</dbReference>
<dbReference type="Pfam" id="PF08240">
    <property type="entry name" value="ADH_N"/>
    <property type="match status" value="1"/>
</dbReference>
<feature type="domain" description="Enoyl reductase (ER)" evidence="5">
    <location>
        <begin position="18"/>
        <end position="347"/>
    </location>
</feature>
<dbReference type="InterPro" id="IPR020843">
    <property type="entry name" value="ER"/>
</dbReference>
<dbReference type="GO" id="GO:0016651">
    <property type="term" value="F:oxidoreductase activity, acting on NAD(P)H"/>
    <property type="evidence" value="ECO:0007669"/>
    <property type="project" value="InterPro"/>
</dbReference>
<dbReference type="Gene3D" id="3.90.180.10">
    <property type="entry name" value="Medium-chain alcohol dehydrogenases, catalytic domain"/>
    <property type="match status" value="1"/>
</dbReference>
<feature type="transmembrane region" description="Helical" evidence="4">
    <location>
        <begin position="161"/>
        <end position="183"/>
    </location>
</feature>
<name>A0A0F9XI33_TRIHA</name>
<keyword evidence="2" id="KW-0521">NADP</keyword>
<dbReference type="SUPFAM" id="SSF50129">
    <property type="entry name" value="GroES-like"/>
    <property type="match status" value="1"/>
</dbReference>
<keyword evidence="3" id="KW-0560">Oxidoreductase</keyword>
<dbReference type="Proteomes" id="UP000034112">
    <property type="component" value="Unassembled WGS sequence"/>
</dbReference>
<proteinExistence type="inferred from homology"/>